<proteinExistence type="predicted"/>
<dbReference type="Proteomes" id="UP001204142">
    <property type="component" value="Unassembled WGS sequence"/>
</dbReference>
<name>A0ABT1WKS8_9BURK</name>
<reference evidence="1 2" key="1">
    <citation type="submission" date="2022-07" db="EMBL/GenBank/DDBJ databases">
        <authorList>
            <person name="Xamxidin M."/>
            <person name="Wu M."/>
        </authorList>
    </citation>
    <scope>NUCLEOTIDE SEQUENCE [LARGE SCALE GENOMIC DNA]</scope>
    <source>
        <strain evidence="1 2">NBRC 111650</strain>
    </source>
</reference>
<dbReference type="EMBL" id="JANIGO010000004">
    <property type="protein sequence ID" value="MCQ8897279.1"/>
    <property type="molecule type" value="Genomic_DNA"/>
</dbReference>
<gene>
    <name evidence="1" type="ORF">NQT62_12635</name>
</gene>
<dbReference type="InterPro" id="IPR021853">
    <property type="entry name" value="DUF3460"/>
</dbReference>
<accession>A0ABT1WKS8</accession>
<keyword evidence="2" id="KW-1185">Reference proteome</keyword>
<dbReference type="Pfam" id="PF11943">
    <property type="entry name" value="DUF3460"/>
    <property type="match status" value="1"/>
</dbReference>
<sequence length="61" mass="7274">MAHYESEATQFLNQLKQERPHLEQEQLKGRSLLWDKQLDRELQAGFKTAKVPQKPYVYQSN</sequence>
<comment type="caution">
    <text evidence="1">The sequence shown here is derived from an EMBL/GenBank/DDBJ whole genome shotgun (WGS) entry which is preliminary data.</text>
</comment>
<evidence type="ECO:0000313" key="1">
    <source>
        <dbReference type="EMBL" id="MCQ8897279.1"/>
    </source>
</evidence>
<protein>
    <submittedName>
        <fullName evidence="1">DUF3460 family protein</fullName>
    </submittedName>
</protein>
<dbReference type="RefSeq" id="WP_256765077.1">
    <property type="nucleotide sequence ID" value="NZ_JANIGO010000004.1"/>
</dbReference>
<organism evidence="1 2">
    <name type="scientific">Limnobacter humi</name>
    <dbReference type="NCBI Taxonomy" id="1778671"/>
    <lineage>
        <taxon>Bacteria</taxon>
        <taxon>Pseudomonadati</taxon>
        <taxon>Pseudomonadota</taxon>
        <taxon>Betaproteobacteria</taxon>
        <taxon>Burkholderiales</taxon>
        <taxon>Burkholderiaceae</taxon>
        <taxon>Limnobacter</taxon>
    </lineage>
</organism>
<evidence type="ECO:0000313" key="2">
    <source>
        <dbReference type="Proteomes" id="UP001204142"/>
    </source>
</evidence>